<reference evidence="4 5" key="1">
    <citation type="submission" date="2021-09" db="EMBL/GenBank/DDBJ databases">
        <title>Genomic insights and catalytic innovation underlie evolution of tropane alkaloids biosynthesis.</title>
        <authorList>
            <person name="Wang Y.-J."/>
            <person name="Tian T."/>
            <person name="Huang J.-P."/>
            <person name="Huang S.-X."/>
        </authorList>
    </citation>
    <scope>NUCLEOTIDE SEQUENCE [LARGE SCALE GENOMIC DNA]</scope>
    <source>
        <strain evidence="4">KIB-2018</strain>
        <tissue evidence="4">Leaf</tissue>
    </source>
</reference>
<evidence type="ECO:0000256" key="2">
    <source>
        <dbReference type="SAM" id="MobiDB-lite"/>
    </source>
</evidence>
<name>A0AAV8SUI5_9ROSI</name>
<evidence type="ECO:0000259" key="3">
    <source>
        <dbReference type="PROSITE" id="PS50033"/>
    </source>
</evidence>
<feature type="domain" description="UBX" evidence="3">
    <location>
        <begin position="298"/>
        <end position="376"/>
    </location>
</feature>
<dbReference type="EMBL" id="JAIWQS010000009">
    <property type="protein sequence ID" value="KAJ8755519.1"/>
    <property type="molecule type" value="Genomic_DNA"/>
</dbReference>
<feature type="compositionally biased region" description="Polar residues" evidence="2">
    <location>
        <begin position="509"/>
        <end position="523"/>
    </location>
</feature>
<dbReference type="PANTHER" id="PTHR47770:SF1">
    <property type="entry name" value="PLANT UBX DOMAIN-CONTAINING PROTEIN 11"/>
    <property type="match status" value="1"/>
</dbReference>
<dbReference type="Proteomes" id="UP001159364">
    <property type="component" value="Linkage Group LG09"/>
</dbReference>
<feature type="compositionally biased region" description="Polar residues" evidence="2">
    <location>
        <begin position="480"/>
        <end position="491"/>
    </location>
</feature>
<comment type="caution">
    <text evidence="4">The sequence shown here is derived from an EMBL/GenBank/DDBJ whole genome shotgun (WGS) entry which is preliminary data.</text>
</comment>
<feature type="region of interest" description="Disordered" evidence="2">
    <location>
        <begin position="144"/>
        <end position="222"/>
    </location>
</feature>
<sequence>MEPSLCDLTYKGSIPEAIIESQKQKKLFVVYVSGTDSVSNELEKTTWIDPKVVNSLSKHCILLHLPEGSSDAAKFSAIYPVKSVPSIAAIGYNGVQIWHREGFVNAEDLASSLEKGWFGLHVQETTASVLSAALASRKMEVSTSGETSSSSVLPSPSVEPVQSLVKPSDSSVIEEDNSDEQKVEKHTNNLDDKTSPRSLTTSKSSTSRDDQPLLPTTEVEDVPSPLVVVPENSTNNHLSSIATDGDPPPAKVIAHHSVVLQGGSDPGTVETDKHIQDIKKEPVHNEKVSVLDNNTRVSESCEVHLSIRLPSGASLQERFPVASTLRAVKDYVDSNQGNEIGSYDLAIPYPRKVFSDQDLSKSLSELALFNRQALIVVLRHGATSYNRGVSDQITSTVDSSNGNEGGYFPFLRGILSYVNPLSYFRGNPTSSSSGQAQTDAWEYGPNASLNNNLAGQSPFPNNYQNPRTASSGRNGDKSRQPTSSRFGSNIHTLKHDDDDAGFNDRNAFWNGNSTQYGGNNDGK</sequence>
<dbReference type="SUPFAM" id="SSF52833">
    <property type="entry name" value="Thioredoxin-like"/>
    <property type="match status" value="1"/>
</dbReference>
<dbReference type="PROSITE" id="PS50033">
    <property type="entry name" value="UBX"/>
    <property type="match status" value="1"/>
</dbReference>
<dbReference type="Pfam" id="PF00789">
    <property type="entry name" value="UBX"/>
    <property type="match status" value="1"/>
</dbReference>
<evidence type="ECO:0000313" key="4">
    <source>
        <dbReference type="EMBL" id="KAJ8755519.1"/>
    </source>
</evidence>
<feature type="compositionally biased region" description="Polar residues" evidence="2">
    <location>
        <begin position="447"/>
        <end position="473"/>
    </location>
</feature>
<feature type="compositionally biased region" description="Low complexity" evidence="2">
    <location>
        <begin position="144"/>
        <end position="165"/>
    </location>
</feature>
<keyword evidence="1" id="KW-0833">Ubl conjugation pathway</keyword>
<evidence type="ECO:0000256" key="1">
    <source>
        <dbReference type="ARBA" id="ARBA00022786"/>
    </source>
</evidence>
<dbReference type="CDD" id="cd01767">
    <property type="entry name" value="UBX"/>
    <property type="match status" value="1"/>
</dbReference>
<keyword evidence="5" id="KW-1185">Reference proteome</keyword>
<dbReference type="SUPFAM" id="SSF54236">
    <property type="entry name" value="Ubiquitin-like"/>
    <property type="match status" value="1"/>
</dbReference>
<dbReference type="Pfam" id="PF23187">
    <property type="entry name" value="UBX7_N"/>
    <property type="match status" value="1"/>
</dbReference>
<protein>
    <recommendedName>
        <fullName evidence="3">UBX domain-containing protein</fullName>
    </recommendedName>
</protein>
<dbReference type="Gene3D" id="3.10.20.90">
    <property type="entry name" value="Phosphatidylinositol 3-kinase Catalytic Subunit, Chain A, domain 1"/>
    <property type="match status" value="1"/>
</dbReference>
<dbReference type="InterPro" id="IPR001012">
    <property type="entry name" value="UBX_dom"/>
</dbReference>
<dbReference type="InterPro" id="IPR029071">
    <property type="entry name" value="Ubiquitin-like_domsf"/>
</dbReference>
<dbReference type="SMART" id="SM00166">
    <property type="entry name" value="UBX"/>
    <property type="match status" value="1"/>
</dbReference>
<dbReference type="Gene3D" id="3.40.30.10">
    <property type="entry name" value="Glutaredoxin"/>
    <property type="match status" value="1"/>
</dbReference>
<accession>A0AAV8SUI5</accession>
<feature type="compositionally biased region" description="Low complexity" evidence="2">
    <location>
        <begin position="196"/>
        <end position="205"/>
    </location>
</feature>
<feature type="compositionally biased region" description="Polar residues" evidence="2">
    <location>
        <begin position="428"/>
        <end position="438"/>
    </location>
</feature>
<proteinExistence type="predicted"/>
<feature type="region of interest" description="Disordered" evidence="2">
    <location>
        <begin position="428"/>
        <end position="523"/>
    </location>
</feature>
<evidence type="ECO:0000313" key="5">
    <source>
        <dbReference type="Proteomes" id="UP001159364"/>
    </source>
</evidence>
<dbReference type="InterPro" id="IPR036249">
    <property type="entry name" value="Thioredoxin-like_sf"/>
</dbReference>
<dbReference type="PANTHER" id="PTHR47770">
    <property type="entry name" value="PLANT UBX DOMAIN-CONTAINING PROTEIN 11"/>
    <property type="match status" value="1"/>
</dbReference>
<gene>
    <name evidence="4" type="ORF">K2173_019317</name>
</gene>
<dbReference type="AlphaFoldDB" id="A0AAV8SUI5"/>
<organism evidence="4 5">
    <name type="scientific">Erythroxylum novogranatense</name>
    <dbReference type="NCBI Taxonomy" id="1862640"/>
    <lineage>
        <taxon>Eukaryota</taxon>
        <taxon>Viridiplantae</taxon>
        <taxon>Streptophyta</taxon>
        <taxon>Embryophyta</taxon>
        <taxon>Tracheophyta</taxon>
        <taxon>Spermatophyta</taxon>
        <taxon>Magnoliopsida</taxon>
        <taxon>eudicotyledons</taxon>
        <taxon>Gunneridae</taxon>
        <taxon>Pentapetalae</taxon>
        <taxon>rosids</taxon>
        <taxon>fabids</taxon>
        <taxon>Malpighiales</taxon>
        <taxon>Erythroxylaceae</taxon>
        <taxon>Erythroxylum</taxon>
    </lineage>
</organism>
<feature type="compositionally biased region" description="Basic and acidic residues" evidence="2">
    <location>
        <begin position="179"/>
        <end position="195"/>
    </location>
</feature>